<feature type="domain" description="Radical SAM core" evidence="7">
    <location>
        <begin position="19"/>
        <end position="241"/>
    </location>
</feature>
<evidence type="ECO:0000256" key="3">
    <source>
        <dbReference type="ARBA" id="ARBA00022691"/>
    </source>
</evidence>
<organism evidence="8 9">
    <name type="scientific">Lactococcus nasutitermitis</name>
    <dbReference type="NCBI Taxonomy" id="1652957"/>
    <lineage>
        <taxon>Bacteria</taxon>
        <taxon>Bacillati</taxon>
        <taxon>Bacillota</taxon>
        <taxon>Bacilli</taxon>
        <taxon>Lactobacillales</taxon>
        <taxon>Streptococcaceae</taxon>
        <taxon>Lactococcus</taxon>
    </lineage>
</organism>
<keyword evidence="4" id="KW-0479">Metal-binding</keyword>
<dbReference type="SFLD" id="SFLDS00029">
    <property type="entry name" value="Radical_SAM"/>
    <property type="match status" value="1"/>
</dbReference>
<dbReference type="PIRSF" id="PIRSF037420">
    <property type="entry name" value="PQQ_syn_pqqE"/>
    <property type="match status" value="1"/>
</dbReference>
<evidence type="ECO:0000256" key="5">
    <source>
        <dbReference type="ARBA" id="ARBA00023004"/>
    </source>
</evidence>
<dbReference type="Pfam" id="PF13186">
    <property type="entry name" value="SPASM"/>
    <property type="match status" value="1"/>
</dbReference>
<dbReference type="InterPro" id="IPR050377">
    <property type="entry name" value="Radical_SAM_PqqE_MftC-like"/>
</dbReference>
<comment type="caution">
    <text evidence="8">The sequence shown here is derived from an EMBL/GenBank/DDBJ whole genome shotgun (WGS) entry which is preliminary data.</text>
</comment>
<dbReference type="InterPro" id="IPR007197">
    <property type="entry name" value="rSAM"/>
</dbReference>
<dbReference type="PROSITE" id="PS51918">
    <property type="entry name" value="RADICAL_SAM"/>
    <property type="match status" value="1"/>
</dbReference>
<dbReference type="InterPro" id="IPR023885">
    <property type="entry name" value="4Fe4S-binding_SPASM_dom"/>
</dbReference>
<keyword evidence="9" id="KW-1185">Reference proteome</keyword>
<dbReference type="InterPro" id="IPR013785">
    <property type="entry name" value="Aldolase_TIM"/>
</dbReference>
<evidence type="ECO:0000313" key="9">
    <source>
        <dbReference type="Proteomes" id="UP001595987"/>
    </source>
</evidence>
<dbReference type="NCBIfam" id="TIGR04085">
    <property type="entry name" value="rSAM_more_4Fe4S"/>
    <property type="match status" value="1"/>
</dbReference>
<dbReference type="InterPro" id="IPR058240">
    <property type="entry name" value="rSAM_sf"/>
</dbReference>
<dbReference type="CDD" id="cd01335">
    <property type="entry name" value="Radical_SAM"/>
    <property type="match status" value="1"/>
</dbReference>
<dbReference type="EMBL" id="JBHSGD010000008">
    <property type="protein sequence ID" value="MFC4653242.1"/>
    <property type="molecule type" value="Genomic_DNA"/>
</dbReference>
<evidence type="ECO:0000256" key="6">
    <source>
        <dbReference type="ARBA" id="ARBA00023014"/>
    </source>
</evidence>
<dbReference type="PANTHER" id="PTHR11228:SF34">
    <property type="entry name" value="TUNGSTEN-CONTAINING ALDEHYDE FERREDOXIN OXIDOREDUCTASE COFACTOR MODIFYING PROTEIN"/>
    <property type="match status" value="1"/>
</dbReference>
<dbReference type="Gene3D" id="3.20.20.70">
    <property type="entry name" value="Aldolase class I"/>
    <property type="match status" value="1"/>
</dbReference>
<comment type="cofactor">
    <cofactor evidence="1">
        <name>[4Fe-4S] cluster</name>
        <dbReference type="ChEBI" id="CHEBI:49883"/>
    </cofactor>
</comment>
<keyword evidence="2" id="KW-0004">4Fe-4S</keyword>
<dbReference type="RefSeq" id="WP_213536419.1">
    <property type="nucleotide sequence ID" value="NZ_BOVQ01000006.1"/>
</dbReference>
<evidence type="ECO:0000313" key="8">
    <source>
        <dbReference type="EMBL" id="MFC4653242.1"/>
    </source>
</evidence>
<accession>A0ABV9JFT8</accession>
<reference evidence="9" key="1">
    <citation type="journal article" date="2019" name="Int. J. Syst. Evol. Microbiol.">
        <title>The Global Catalogue of Microorganisms (GCM) 10K type strain sequencing project: providing services to taxonomists for standard genome sequencing and annotation.</title>
        <authorList>
            <consortium name="The Broad Institute Genomics Platform"/>
            <consortium name="The Broad Institute Genome Sequencing Center for Infectious Disease"/>
            <person name="Wu L."/>
            <person name="Ma J."/>
        </authorList>
    </citation>
    <scope>NUCLEOTIDE SEQUENCE [LARGE SCALE GENOMIC DNA]</scope>
    <source>
        <strain evidence="9">CCUG 63287</strain>
    </source>
</reference>
<proteinExistence type="predicted"/>
<dbReference type="Pfam" id="PF04055">
    <property type="entry name" value="Radical_SAM"/>
    <property type="match status" value="1"/>
</dbReference>
<dbReference type="Proteomes" id="UP001595987">
    <property type="component" value="Unassembled WGS sequence"/>
</dbReference>
<dbReference type="InterPro" id="IPR017200">
    <property type="entry name" value="PqqE-like"/>
</dbReference>
<gene>
    <name evidence="8" type="ORF">ACFO26_10030</name>
</gene>
<keyword evidence="5" id="KW-0408">Iron</keyword>
<evidence type="ECO:0000259" key="7">
    <source>
        <dbReference type="PROSITE" id="PS51918"/>
    </source>
</evidence>
<keyword evidence="3" id="KW-0949">S-adenosyl-L-methionine</keyword>
<name>A0ABV9JFT8_9LACT</name>
<dbReference type="SUPFAM" id="SSF102114">
    <property type="entry name" value="Radical SAM enzymes"/>
    <property type="match status" value="1"/>
</dbReference>
<evidence type="ECO:0000256" key="1">
    <source>
        <dbReference type="ARBA" id="ARBA00001966"/>
    </source>
</evidence>
<keyword evidence="6" id="KW-0411">Iron-sulfur</keyword>
<evidence type="ECO:0000256" key="2">
    <source>
        <dbReference type="ARBA" id="ARBA00022485"/>
    </source>
</evidence>
<sequence>MKNAKYDSMNQIIELYKREGELFSVTIELTSYCNWHCEHCYFDNYTIKGFSLFQFKKLLGNLREMGVFELVITGGEVFCHPQVMDMITIAREMFFNVVIYSNISILNEEKIKRLAQLEIDYISCTVFSLDEQIHDEISQTKGALKKVLKNIELLQRYGIAVAIKTPIMRKNYYAYVELKQFCEEMNIAYKVDAQIVPKRSEYLTGSNLSLSFNQLCEIQEDIDTINGTILIDKSKNYKTCQSLEVSIYITCTGEVQPCSLYNKSLGNINSENIKDIWKSIRRRVLATYSLANSKNCSKCALINYCTQCPGIAFAESGDSTVCAQICQRTAQARKVKNETVY</sequence>
<dbReference type="SFLD" id="SFLDG01067">
    <property type="entry name" value="SPASM/twitch_domain_containing"/>
    <property type="match status" value="1"/>
</dbReference>
<dbReference type="PANTHER" id="PTHR11228">
    <property type="entry name" value="RADICAL SAM DOMAIN PROTEIN"/>
    <property type="match status" value="1"/>
</dbReference>
<evidence type="ECO:0000256" key="4">
    <source>
        <dbReference type="ARBA" id="ARBA00022723"/>
    </source>
</evidence>
<protein>
    <submittedName>
        <fullName evidence="8">Radical SAM/SPASM domain-containing protein</fullName>
    </submittedName>
</protein>